<accession>A0A3M7RHV6</accession>
<sequence>MTYQKEAKQAIGNLGNMINKYLKEAKRWLLKMKMKISIEKSCYMVFAQKKVSATVGPLMLTPCSIPYYINTITSLNELEIENKI</sequence>
<protein>
    <recommendedName>
        <fullName evidence="3">RNA-directed DNA polymerase from mobile element jockey-like</fullName>
    </recommendedName>
</protein>
<keyword evidence="2" id="KW-1185">Reference proteome</keyword>
<dbReference type="AlphaFoldDB" id="A0A3M7RHV6"/>
<comment type="caution">
    <text evidence="1">The sequence shown here is derived from an EMBL/GenBank/DDBJ whole genome shotgun (WGS) entry which is preliminary data.</text>
</comment>
<gene>
    <name evidence="1" type="ORF">BpHYR1_020229</name>
</gene>
<evidence type="ECO:0008006" key="3">
    <source>
        <dbReference type="Google" id="ProtNLM"/>
    </source>
</evidence>
<evidence type="ECO:0000313" key="2">
    <source>
        <dbReference type="Proteomes" id="UP000276133"/>
    </source>
</evidence>
<proteinExistence type="predicted"/>
<evidence type="ECO:0000313" key="1">
    <source>
        <dbReference type="EMBL" id="RNA23141.1"/>
    </source>
</evidence>
<name>A0A3M7RHV6_BRAPC</name>
<dbReference type="EMBL" id="REGN01003348">
    <property type="protein sequence ID" value="RNA23141.1"/>
    <property type="molecule type" value="Genomic_DNA"/>
</dbReference>
<reference evidence="1 2" key="1">
    <citation type="journal article" date="2018" name="Sci. Rep.">
        <title>Genomic signatures of local adaptation to the degree of environmental predictability in rotifers.</title>
        <authorList>
            <person name="Franch-Gras L."/>
            <person name="Hahn C."/>
            <person name="Garcia-Roger E.M."/>
            <person name="Carmona M.J."/>
            <person name="Serra M."/>
            <person name="Gomez A."/>
        </authorList>
    </citation>
    <scope>NUCLEOTIDE SEQUENCE [LARGE SCALE GENOMIC DNA]</scope>
    <source>
        <strain evidence="1">HYR1</strain>
    </source>
</reference>
<dbReference type="Proteomes" id="UP000276133">
    <property type="component" value="Unassembled WGS sequence"/>
</dbReference>
<organism evidence="1 2">
    <name type="scientific">Brachionus plicatilis</name>
    <name type="common">Marine rotifer</name>
    <name type="synonym">Brachionus muelleri</name>
    <dbReference type="NCBI Taxonomy" id="10195"/>
    <lineage>
        <taxon>Eukaryota</taxon>
        <taxon>Metazoa</taxon>
        <taxon>Spiralia</taxon>
        <taxon>Gnathifera</taxon>
        <taxon>Rotifera</taxon>
        <taxon>Eurotatoria</taxon>
        <taxon>Monogononta</taxon>
        <taxon>Pseudotrocha</taxon>
        <taxon>Ploima</taxon>
        <taxon>Brachionidae</taxon>
        <taxon>Brachionus</taxon>
    </lineage>
</organism>